<dbReference type="Proteomes" id="UP000623467">
    <property type="component" value="Unassembled WGS sequence"/>
</dbReference>
<keyword evidence="1" id="KW-0560">Oxidoreductase</keyword>
<protein>
    <submittedName>
        <fullName evidence="1">Peroxidase</fullName>
    </submittedName>
</protein>
<organism evidence="1 2">
    <name type="scientific">Mycena sanguinolenta</name>
    <dbReference type="NCBI Taxonomy" id="230812"/>
    <lineage>
        <taxon>Eukaryota</taxon>
        <taxon>Fungi</taxon>
        <taxon>Dikarya</taxon>
        <taxon>Basidiomycota</taxon>
        <taxon>Agaricomycotina</taxon>
        <taxon>Agaricomycetes</taxon>
        <taxon>Agaricomycetidae</taxon>
        <taxon>Agaricales</taxon>
        <taxon>Marasmiineae</taxon>
        <taxon>Mycenaceae</taxon>
        <taxon>Mycena</taxon>
    </lineage>
</organism>
<evidence type="ECO:0000313" key="1">
    <source>
        <dbReference type="EMBL" id="KAF7351703.1"/>
    </source>
</evidence>
<dbReference type="GO" id="GO:0004601">
    <property type="term" value="F:peroxidase activity"/>
    <property type="evidence" value="ECO:0007669"/>
    <property type="project" value="UniProtKB-KW"/>
</dbReference>
<proteinExistence type="predicted"/>
<comment type="caution">
    <text evidence="1">The sequence shown here is derived from an EMBL/GenBank/DDBJ whole genome shotgun (WGS) entry which is preliminary data.</text>
</comment>
<keyword evidence="2" id="KW-1185">Reference proteome</keyword>
<reference evidence="1" key="1">
    <citation type="submission" date="2020-05" db="EMBL/GenBank/DDBJ databases">
        <title>Mycena genomes resolve the evolution of fungal bioluminescence.</title>
        <authorList>
            <person name="Tsai I.J."/>
        </authorList>
    </citation>
    <scope>NUCLEOTIDE SEQUENCE</scope>
    <source>
        <strain evidence="1">160909Yilan</strain>
    </source>
</reference>
<keyword evidence="1" id="KW-0575">Peroxidase</keyword>
<gene>
    <name evidence="1" type="ORF">MSAN_01603400</name>
</gene>
<accession>A0A8H7CY56</accession>
<name>A0A8H7CY56_9AGAR</name>
<dbReference type="AlphaFoldDB" id="A0A8H7CY56"/>
<dbReference type="EMBL" id="JACAZH010000013">
    <property type="protein sequence ID" value="KAF7351703.1"/>
    <property type="molecule type" value="Genomic_DNA"/>
</dbReference>
<sequence length="405" mass="43566">MAAQYALRERGKVGIFTRASPKFAFNNFSILSIAMKLLLLSSVLTALAAVASATLTCSAQCYAASSGQSTGRYSAVVTFTVDPIPEGGATVAYHDTDGIGGLDSSIRFAEEQARDENVGDAFPYTINIVPLLQSRYVSGKQLPKLLSYLFFCDFRFPIADSIALLAVTEIENCHTFDGVQQSFFPDIVRADRHRQRRARLRHRDLHRAAYRSVPANSAYSLWNINVTNPSMSYSNGAEVDRVQYSTLEQHIIAGSANILSIAMKLVLLSSVLTALAAVANATLTCSASCSVVSNGQYNATITVTASPVCNAGVNVVRFSIVFCMRVHAADQLVSSCKRILFCDVPRIRWCYFSLVGSGVTLKEYHFNGATNTTTVSIQAGTIVLATASDKCGDPPVDCVCAAGTP</sequence>
<evidence type="ECO:0000313" key="2">
    <source>
        <dbReference type="Proteomes" id="UP000623467"/>
    </source>
</evidence>
<dbReference type="OrthoDB" id="10606232at2759"/>